<feature type="region of interest" description="Disordered" evidence="1">
    <location>
        <begin position="342"/>
        <end position="363"/>
    </location>
</feature>
<dbReference type="SUPFAM" id="SSF53098">
    <property type="entry name" value="Ribonuclease H-like"/>
    <property type="match status" value="1"/>
</dbReference>
<protein>
    <submittedName>
        <fullName evidence="2">Uncharacterized protein</fullName>
    </submittedName>
</protein>
<dbReference type="PANTHER" id="PTHR46880">
    <property type="entry name" value="RAS-ASSOCIATING DOMAIN-CONTAINING PROTEIN"/>
    <property type="match status" value="1"/>
</dbReference>
<accession>A0A816UN07</accession>
<organism evidence="2 3">
    <name type="scientific">Rotaria magnacalcarata</name>
    <dbReference type="NCBI Taxonomy" id="392030"/>
    <lineage>
        <taxon>Eukaryota</taxon>
        <taxon>Metazoa</taxon>
        <taxon>Spiralia</taxon>
        <taxon>Gnathifera</taxon>
        <taxon>Rotifera</taxon>
        <taxon>Eurotatoria</taxon>
        <taxon>Bdelloidea</taxon>
        <taxon>Philodinida</taxon>
        <taxon>Philodinidae</taxon>
        <taxon>Rotaria</taxon>
    </lineage>
</organism>
<reference evidence="2" key="1">
    <citation type="submission" date="2021-02" db="EMBL/GenBank/DDBJ databases">
        <authorList>
            <person name="Nowell W R."/>
        </authorList>
    </citation>
    <scope>NUCLEOTIDE SEQUENCE</scope>
</reference>
<name>A0A816UN07_9BILA</name>
<dbReference type="EMBL" id="CAJNRG010009200">
    <property type="protein sequence ID" value="CAF2111082.1"/>
    <property type="molecule type" value="Genomic_DNA"/>
</dbReference>
<dbReference type="InterPro" id="IPR012337">
    <property type="entry name" value="RNaseH-like_sf"/>
</dbReference>
<feature type="compositionally biased region" description="Basic and acidic residues" evidence="1">
    <location>
        <begin position="342"/>
        <end position="355"/>
    </location>
</feature>
<gene>
    <name evidence="2" type="ORF">XDN619_LOCUS20737</name>
</gene>
<dbReference type="AlphaFoldDB" id="A0A816UN07"/>
<dbReference type="Proteomes" id="UP000663887">
    <property type="component" value="Unassembled WGS sequence"/>
</dbReference>
<proteinExistence type="predicted"/>
<evidence type="ECO:0000313" key="3">
    <source>
        <dbReference type="Proteomes" id="UP000663887"/>
    </source>
</evidence>
<evidence type="ECO:0000256" key="1">
    <source>
        <dbReference type="SAM" id="MobiDB-lite"/>
    </source>
</evidence>
<comment type="caution">
    <text evidence="2">The sequence shown here is derived from an EMBL/GenBank/DDBJ whole genome shotgun (WGS) entry which is preliminary data.</text>
</comment>
<sequence>MDLQQKHIDLTKIRFVAFDGAAVFSGIRNGIAANFRAVFNLVILFIRYRTHALQLAVISVADGIPDICKSLSTLKSLFYFINRSSVRLTLFEDVQDIFISKHIKLIQPGDTHWLSNSLAIRSIVHSYQSLLVTLENMYNENNEDSAKALGLYNVLSNQATAFILHTLQSILDILAVLSKSIQTKAADFKRLQYVISSTILRFEELKDYSSIDYVNILETIQKLLLVSSTIRNSSSSISNVQLNIARFEQSTLKLLNYFMIFDMENINDNKDYGDKEMYTIQQHYSSDFDKSIIYEWRTFHTYLLDKKKGGQTSFSTDESIETLPLLLSPTADSLDDRVKLDARTEGEKEADHDSFDSDDDEEDDSFRLSLADKDDDLLHNKPLHFIPLPSTTTSKKRVSKSKQKIPVATRLRFTTDRDEGKVTVILQAEDEDIVVSVDNSTDLAYTRRDGVIVSLLKIQGTKENTVKCALKSINALFIDKQDLQNVDVKKIDDDPRIKAIYSAIKQKFRFVGSQNIDYLTTYS</sequence>
<evidence type="ECO:0000313" key="2">
    <source>
        <dbReference type="EMBL" id="CAF2111082.1"/>
    </source>
</evidence>
<dbReference type="PANTHER" id="PTHR46880:SF5">
    <property type="entry name" value="DUF4371 DOMAIN-CONTAINING PROTEIN"/>
    <property type="match status" value="1"/>
</dbReference>